<evidence type="ECO:0000313" key="1">
    <source>
        <dbReference type="EMBL" id="KUF10496.1"/>
    </source>
</evidence>
<proteinExistence type="predicted"/>
<dbReference type="Pfam" id="PF06299">
    <property type="entry name" value="DUF1045"/>
    <property type="match status" value="1"/>
</dbReference>
<dbReference type="STRING" id="1685382.AVJ23_11475"/>
<dbReference type="EMBL" id="LPXO01000006">
    <property type="protein sequence ID" value="KUF10496.1"/>
    <property type="molecule type" value="Genomic_DNA"/>
</dbReference>
<name>A0A0W7WIN9_9RHOB</name>
<dbReference type="Gene3D" id="3.90.1140.10">
    <property type="entry name" value="Cyclic phosphodiesterase"/>
    <property type="match status" value="1"/>
</dbReference>
<dbReference type="PIRSF" id="PIRSF033328">
    <property type="entry name" value="Phest_Mll4975"/>
    <property type="match status" value="1"/>
</dbReference>
<dbReference type="OrthoDB" id="4954742at2"/>
<evidence type="ECO:0000313" key="2">
    <source>
        <dbReference type="Proteomes" id="UP000054396"/>
    </source>
</evidence>
<dbReference type="RefSeq" id="WP_058862335.1">
    <property type="nucleotide sequence ID" value="NZ_LPXO01000006.1"/>
</dbReference>
<organism evidence="1 2">
    <name type="scientific">Pseudoponticoccus marisrubri</name>
    <dbReference type="NCBI Taxonomy" id="1685382"/>
    <lineage>
        <taxon>Bacteria</taxon>
        <taxon>Pseudomonadati</taxon>
        <taxon>Pseudomonadota</taxon>
        <taxon>Alphaproteobacteria</taxon>
        <taxon>Rhodobacterales</taxon>
        <taxon>Roseobacteraceae</taxon>
        <taxon>Pseudoponticoccus</taxon>
    </lineage>
</organism>
<reference evidence="1 2" key="1">
    <citation type="submission" date="2015-12" db="EMBL/GenBank/DDBJ databases">
        <authorList>
            <person name="Shamseldin A."/>
            <person name="Moawad H."/>
            <person name="Abd El-Rahim W.M."/>
            <person name="Sadowsky M.J."/>
        </authorList>
    </citation>
    <scope>NUCLEOTIDE SEQUENCE [LARGE SCALE GENOMIC DNA]</scope>
    <source>
        <strain evidence="1 2">SJ5A-1</strain>
    </source>
</reference>
<dbReference type="InterPro" id="IPR009389">
    <property type="entry name" value="DUF1045"/>
</dbReference>
<keyword evidence="2" id="KW-1185">Reference proteome</keyword>
<dbReference type="Proteomes" id="UP000054396">
    <property type="component" value="Unassembled WGS sequence"/>
</dbReference>
<sequence length="229" mass="25180">MRDFTRYAIYYTFPPGPLAEFGAAWLGWDAARGQEVTPPEIGPLPRPVTELTATPRKYGLHGTIKPPFQLAEGARAADLQAAFRAFCDTRAPVMLDGLRLARMGSFLALMPEGETGPLSDLAAAVVAGLDAFRSPLTPDALARRRQARLTERQEALLLRWGYPHVMEAFRFHVTLTGRLSRAEAEQTRTTLEPVLAPLLPRPFAVEALTLCGEDGTGRFHEIDRRSLAG</sequence>
<protein>
    <submittedName>
        <fullName evidence="1">Phosphonate metabolism protein</fullName>
    </submittedName>
</protein>
<dbReference type="AlphaFoldDB" id="A0A0W7WIN9"/>
<accession>A0A0W7WIN9</accession>
<comment type="caution">
    <text evidence="1">The sequence shown here is derived from an EMBL/GenBank/DDBJ whole genome shotgun (WGS) entry which is preliminary data.</text>
</comment>
<gene>
    <name evidence="1" type="ORF">AVJ23_11475</name>
</gene>
<dbReference type="NCBIfam" id="TIGR03223">
    <property type="entry name" value="Phn_opern_protn"/>
    <property type="match status" value="1"/>
</dbReference>